<evidence type="ECO:0000256" key="2">
    <source>
        <dbReference type="SAM" id="Coils"/>
    </source>
</evidence>
<dbReference type="Gene3D" id="3.40.190.10">
    <property type="entry name" value="Periplasmic binding protein-like II"/>
    <property type="match status" value="2"/>
</dbReference>
<evidence type="ECO:0000313" key="5">
    <source>
        <dbReference type="EMBL" id="CAB9526249.1"/>
    </source>
</evidence>
<evidence type="ECO:0000256" key="1">
    <source>
        <dbReference type="ARBA" id="ARBA00008725"/>
    </source>
</evidence>
<dbReference type="PANTHER" id="PTHR42996">
    <property type="entry name" value="PHOSPHATE-BINDING PROTEIN PSTS"/>
    <property type="match status" value="1"/>
</dbReference>
<dbReference type="Pfam" id="PF12849">
    <property type="entry name" value="PBP_like_2"/>
    <property type="match status" value="1"/>
</dbReference>
<sequence length="458" mass="49650">MMMIPPSRQSHGMPGLLFLLLAATVKAQTTLSIHGSGTTNPAQCYWSVMEKMETRAKIPVQMTYRAIGSSSGQAEFSESDPIVSHFGSGDIPLRMDRYQDLSAAETVLQLPVFVGAVSFYHSLPNTPALNLTACALARIFTGEITSWVDNDIKELNPNLDVSGDVPVRVARRVDGSGSTSLVTNYLAAACPDVWSVNNVGSMVAWHDSSLECQGSGGMVDCIEEEPGTIGYLAVGQGRSAGLVEVAVENSFGTRLTSIQSQARGGIAGAADTIGLLPSSAADDFSSVSLLNQPGEFTWPMAALTYIYVRQDLTSFLDNPQDQALLKAFLEALYRDDYVEQCVENYAFVKVDGAALRLANDAIDSLIMDPSATPFTFETFTDLVDGMGDYVFSIKRKSGTEVEIEALTRADDHLLELLERQNARIALLESMLEETVAAINKKEQFEKEKGFRGSKTEYP</sequence>
<feature type="signal peptide" evidence="3">
    <location>
        <begin position="1"/>
        <end position="27"/>
    </location>
</feature>
<feature type="coiled-coil region" evidence="2">
    <location>
        <begin position="417"/>
        <end position="447"/>
    </location>
</feature>
<comment type="similarity">
    <text evidence="1">Belongs to the PstS family.</text>
</comment>
<dbReference type="EMBL" id="CAICTM010001797">
    <property type="protein sequence ID" value="CAB9526249.1"/>
    <property type="molecule type" value="Genomic_DNA"/>
</dbReference>
<dbReference type="AlphaFoldDB" id="A0A9N8EVF9"/>
<proteinExistence type="inferred from homology"/>
<reference evidence="5" key="1">
    <citation type="submission" date="2020-06" db="EMBL/GenBank/DDBJ databases">
        <authorList>
            <consortium name="Plant Systems Biology data submission"/>
        </authorList>
    </citation>
    <scope>NUCLEOTIDE SEQUENCE</scope>
    <source>
        <strain evidence="5">D6</strain>
    </source>
</reference>
<dbReference type="SUPFAM" id="SSF53850">
    <property type="entry name" value="Periplasmic binding protein-like II"/>
    <property type="match status" value="1"/>
</dbReference>
<name>A0A9N8EVF9_9STRA</name>
<feature type="chain" id="PRO_5040386562" evidence="3">
    <location>
        <begin position="28"/>
        <end position="458"/>
    </location>
</feature>
<organism evidence="5 6">
    <name type="scientific">Seminavis robusta</name>
    <dbReference type="NCBI Taxonomy" id="568900"/>
    <lineage>
        <taxon>Eukaryota</taxon>
        <taxon>Sar</taxon>
        <taxon>Stramenopiles</taxon>
        <taxon>Ochrophyta</taxon>
        <taxon>Bacillariophyta</taxon>
        <taxon>Bacillariophyceae</taxon>
        <taxon>Bacillariophycidae</taxon>
        <taxon>Naviculales</taxon>
        <taxon>Naviculaceae</taxon>
        <taxon>Seminavis</taxon>
    </lineage>
</organism>
<gene>
    <name evidence="5" type="ORF">SEMRO_1799_G298400.1</name>
</gene>
<protein>
    <submittedName>
        <fullName evidence="5">Phosphate-binding protein PstS</fullName>
    </submittedName>
</protein>
<dbReference type="PANTHER" id="PTHR42996:SF1">
    <property type="entry name" value="PHOSPHATE-BINDING PROTEIN PSTS"/>
    <property type="match status" value="1"/>
</dbReference>
<dbReference type="OrthoDB" id="511982at2759"/>
<evidence type="ECO:0000256" key="3">
    <source>
        <dbReference type="SAM" id="SignalP"/>
    </source>
</evidence>
<evidence type="ECO:0000259" key="4">
    <source>
        <dbReference type="Pfam" id="PF12849"/>
    </source>
</evidence>
<feature type="domain" description="PBP" evidence="4">
    <location>
        <begin position="26"/>
        <end position="258"/>
    </location>
</feature>
<dbReference type="Proteomes" id="UP001153069">
    <property type="component" value="Unassembled WGS sequence"/>
</dbReference>
<keyword evidence="2" id="KW-0175">Coiled coil</keyword>
<dbReference type="InterPro" id="IPR050962">
    <property type="entry name" value="Phosphate-bind_PstS"/>
</dbReference>
<evidence type="ECO:0000313" key="6">
    <source>
        <dbReference type="Proteomes" id="UP001153069"/>
    </source>
</evidence>
<keyword evidence="3" id="KW-0732">Signal</keyword>
<comment type="caution">
    <text evidence="5">The sequence shown here is derived from an EMBL/GenBank/DDBJ whole genome shotgun (WGS) entry which is preliminary data.</text>
</comment>
<keyword evidence="6" id="KW-1185">Reference proteome</keyword>
<accession>A0A9N8EVF9</accession>
<dbReference type="InterPro" id="IPR024370">
    <property type="entry name" value="PBP_domain"/>
</dbReference>